<organism evidence="4 5">
    <name type="scientific">Paenibacillus antri</name>
    <dbReference type="NCBI Taxonomy" id="2582848"/>
    <lineage>
        <taxon>Bacteria</taxon>
        <taxon>Bacillati</taxon>
        <taxon>Bacillota</taxon>
        <taxon>Bacilli</taxon>
        <taxon>Bacillales</taxon>
        <taxon>Paenibacillaceae</taxon>
        <taxon>Paenibacillus</taxon>
    </lineage>
</organism>
<dbReference type="Proteomes" id="UP000309676">
    <property type="component" value="Unassembled WGS sequence"/>
</dbReference>
<dbReference type="Gene3D" id="3.40.1390.30">
    <property type="entry name" value="NIF3 (NGG1p interacting factor 3)-like"/>
    <property type="match status" value="2"/>
</dbReference>
<feature type="binding site" evidence="3">
    <location>
        <position position="217"/>
    </location>
    <ligand>
        <name>a divalent metal cation</name>
        <dbReference type="ChEBI" id="CHEBI:60240"/>
        <label>1</label>
    </ligand>
</feature>
<dbReference type="InterPro" id="IPR002678">
    <property type="entry name" value="DUF34/NIF3"/>
</dbReference>
<feature type="binding site" evidence="3">
    <location>
        <position position="213"/>
    </location>
    <ligand>
        <name>a divalent metal cation</name>
        <dbReference type="ChEBI" id="CHEBI:60240"/>
        <label>1</label>
    </ligand>
</feature>
<comment type="caution">
    <text evidence="4">The sequence shown here is derived from an EMBL/GenBank/DDBJ whole genome shotgun (WGS) entry which is preliminary data.</text>
</comment>
<keyword evidence="3" id="KW-0479">Metal-binding</keyword>
<reference evidence="4 5" key="1">
    <citation type="submission" date="2019-05" db="EMBL/GenBank/DDBJ databases">
        <authorList>
            <person name="Narsing Rao M.P."/>
            <person name="Li W.J."/>
        </authorList>
    </citation>
    <scope>NUCLEOTIDE SEQUENCE [LARGE SCALE GENOMIC DNA]</scope>
    <source>
        <strain evidence="4 5">SYSU_K30003</strain>
    </source>
</reference>
<evidence type="ECO:0000313" key="4">
    <source>
        <dbReference type="EMBL" id="TLS49090.1"/>
    </source>
</evidence>
<keyword evidence="5" id="KW-1185">Reference proteome</keyword>
<evidence type="ECO:0000256" key="1">
    <source>
        <dbReference type="ARBA" id="ARBA00006964"/>
    </source>
</evidence>
<protein>
    <recommendedName>
        <fullName evidence="2">GTP cyclohydrolase 1 type 2 homolog</fullName>
    </recommendedName>
</protein>
<dbReference type="RefSeq" id="WP_138197472.1">
    <property type="nucleotide sequence ID" value="NZ_VCIW01000024.1"/>
</dbReference>
<comment type="similarity">
    <text evidence="1">Belongs to the GTP cyclohydrolase I type 2/NIF3 family.</text>
</comment>
<dbReference type="AlphaFoldDB" id="A0A5R9G4M8"/>
<dbReference type="SUPFAM" id="SSF102705">
    <property type="entry name" value="NIF3 (NGG1p interacting factor 3)-like"/>
    <property type="match status" value="1"/>
</dbReference>
<dbReference type="EMBL" id="VCIW01000024">
    <property type="protein sequence ID" value="TLS49090.1"/>
    <property type="molecule type" value="Genomic_DNA"/>
</dbReference>
<dbReference type="GO" id="GO:0046872">
    <property type="term" value="F:metal ion binding"/>
    <property type="evidence" value="ECO:0007669"/>
    <property type="project" value="UniProtKB-KW"/>
</dbReference>
<evidence type="ECO:0000256" key="3">
    <source>
        <dbReference type="PIRSR" id="PIRSR602678-1"/>
    </source>
</evidence>
<dbReference type="Pfam" id="PF01784">
    <property type="entry name" value="DUF34_NIF3"/>
    <property type="match status" value="1"/>
</dbReference>
<evidence type="ECO:0000313" key="5">
    <source>
        <dbReference type="Proteomes" id="UP000309676"/>
    </source>
</evidence>
<proteinExistence type="inferred from homology"/>
<name>A0A5R9G4M8_9BACL</name>
<sequence length="249" mass="26815">MGTPSGATVDGFVAGAPDTIVTGVVITFLASQAVLERAAVLGSNLVITHEGIDYSHHSNASWLRDEDPVWSAKQAFIADAGIVVYRYHDGIHRRRPDEITAGLVEALGWESSVEDIRPEASIVRLPPIKLRTLAGILKEKLGLPYVRVAGDLAASCERIGVTVGYRGGGAVAIPLLREVDVVIAGEGPEWETPEYVRDAMHRGRKKAFLLIGHAASEEPGMRRLTARLQADCPDVPVRFVSGPQTLQLL</sequence>
<gene>
    <name evidence="4" type="ORF">FE782_26985</name>
</gene>
<feature type="binding site" evidence="3">
    <location>
        <position position="49"/>
    </location>
    <ligand>
        <name>a divalent metal cation</name>
        <dbReference type="ChEBI" id="CHEBI:60240"/>
        <label>1</label>
    </ligand>
</feature>
<evidence type="ECO:0000256" key="2">
    <source>
        <dbReference type="ARBA" id="ARBA00022112"/>
    </source>
</evidence>
<dbReference type="InterPro" id="IPR036069">
    <property type="entry name" value="DUF34/NIF3_sf"/>
</dbReference>
<dbReference type="OrthoDB" id="1116574at2"/>
<accession>A0A5R9G4M8</accession>